<gene>
    <name evidence="2" type="ORF">Pth03_41680</name>
</gene>
<name>A0A8J3V149_9ACTN</name>
<protein>
    <submittedName>
        <fullName evidence="2">Uncharacterized protein</fullName>
    </submittedName>
</protein>
<feature type="coiled-coil region" evidence="1">
    <location>
        <begin position="22"/>
        <end position="49"/>
    </location>
</feature>
<evidence type="ECO:0000313" key="3">
    <source>
        <dbReference type="Proteomes" id="UP000605992"/>
    </source>
</evidence>
<evidence type="ECO:0000313" key="2">
    <source>
        <dbReference type="EMBL" id="GII55779.1"/>
    </source>
</evidence>
<dbReference type="AlphaFoldDB" id="A0A8J3V149"/>
<keyword evidence="3" id="KW-1185">Reference proteome</keyword>
<dbReference type="EMBL" id="BOOR01000029">
    <property type="protein sequence ID" value="GII55779.1"/>
    <property type="molecule type" value="Genomic_DNA"/>
</dbReference>
<evidence type="ECO:0000256" key="1">
    <source>
        <dbReference type="SAM" id="Coils"/>
    </source>
</evidence>
<sequence length="110" mass="12098">MMQSLVRVLVPGPARRAVRARIDARYATKADLRQEIRALRQEIERLRTLVTATANGAKAADDAANARRLAEETAEALDHVLQNEVRLRQAVDGLAARLPATDTARTDSAR</sequence>
<keyword evidence="1" id="KW-0175">Coiled coil</keyword>
<organism evidence="2 3">
    <name type="scientific">Planotetraspora thailandica</name>
    <dbReference type="NCBI Taxonomy" id="487172"/>
    <lineage>
        <taxon>Bacteria</taxon>
        <taxon>Bacillati</taxon>
        <taxon>Actinomycetota</taxon>
        <taxon>Actinomycetes</taxon>
        <taxon>Streptosporangiales</taxon>
        <taxon>Streptosporangiaceae</taxon>
        <taxon>Planotetraspora</taxon>
    </lineage>
</organism>
<dbReference type="RefSeq" id="WP_239119213.1">
    <property type="nucleotide sequence ID" value="NZ_BOOR01000029.1"/>
</dbReference>
<comment type="caution">
    <text evidence="2">The sequence shown here is derived from an EMBL/GenBank/DDBJ whole genome shotgun (WGS) entry which is preliminary data.</text>
</comment>
<reference evidence="2" key="1">
    <citation type="submission" date="2021-01" db="EMBL/GenBank/DDBJ databases">
        <title>Whole genome shotgun sequence of Planotetraspora thailandica NBRC 104271.</title>
        <authorList>
            <person name="Komaki H."/>
            <person name="Tamura T."/>
        </authorList>
    </citation>
    <scope>NUCLEOTIDE SEQUENCE</scope>
    <source>
        <strain evidence="2">NBRC 104271</strain>
    </source>
</reference>
<dbReference type="Proteomes" id="UP000605992">
    <property type="component" value="Unassembled WGS sequence"/>
</dbReference>
<accession>A0A8J3V149</accession>
<proteinExistence type="predicted"/>